<dbReference type="FunFam" id="3.20.20.70:FF:000030">
    <property type="entry name" value="Nicotinate-nucleotide pyrophosphorylase, carboxylating"/>
    <property type="match status" value="1"/>
</dbReference>
<proteinExistence type="inferred from homology"/>
<evidence type="ECO:0000259" key="13">
    <source>
        <dbReference type="Pfam" id="PF01729"/>
    </source>
</evidence>
<dbReference type="NCBIfam" id="TIGR00078">
    <property type="entry name" value="nadC"/>
    <property type="match status" value="1"/>
</dbReference>
<keyword evidence="6" id="KW-0662">Pyridine nucleotide biosynthesis</keyword>
<comment type="pathway">
    <text evidence="2">Cofactor biosynthesis; NAD(+) biosynthesis; nicotinate D-ribonucleotide from quinolinate: step 1/1.</text>
</comment>
<dbReference type="Gene3D" id="3.20.20.70">
    <property type="entry name" value="Aldolase class I"/>
    <property type="match status" value="1"/>
</dbReference>
<dbReference type="FunFam" id="3.90.1170.20:FF:000001">
    <property type="entry name" value="Nicotinate-nucleotide diphosphorylase (Carboxylating)"/>
    <property type="match status" value="1"/>
</dbReference>
<evidence type="ECO:0000256" key="11">
    <source>
        <dbReference type="ARBA" id="ARBA00069173"/>
    </source>
</evidence>
<dbReference type="SUPFAM" id="SSF54675">
    <property type="entry name" value="Nicotinate/Quinolinate PRTase N-terminal domain-like"/>
    <property type="match status" value="1"/>
</dbReference>
<dbReference type="Gene3D" id="3.90.1170.20">
    <property type="entry name" value="Quinolinate phosphoribosyl transferase, N-terminal domain"/>
    <property type="match status" value="1"/>
</dbReference>
<evidence type="ECO:0000256" key="7">
    <source>
        <dbReference type="ARBA" id="ARBA00022676"/>
    </source>
</evidence>
<evidence type="ECO:0000256" key="4">
    <source>
        <dbReference type="ARBA" id="ARBA00011218"/>
    </source>
</evidence>
<feature type="domain" description="Quinolinate phosphoribosyl transferase N-terminal" evidence="14">
    <location>
        <begin position="26"/>
        <end position="110"/>
    </location>
</feature>
<dbReference type="EMBL" id="LDXT01000084">
    <property type="protein sequence ID" value="KRT55067.1"/>
    <property type="molecule type" value="Genomic_DNA"/>
</dbReference>
<keyword evidence="16" id="KW-1185">Reference proteome</keyword>
<dbReference type="CDD" id="cd01572">
    <property type="entry name" value="QPRTase"/>
    <property type="match status" value="1"/>
</dbReference>
<evidence type="ECO:0000256" key="3">
    <source>
        <dbReference type="ARBA" id="ARBA00009400"/>
    </source>
</evidence>
<evidence type="ECO:0000313" key="15">
    <source>
        <dbReference type="EMBL" id="KRT55067.1"/>
    </source>
</evidence>
<keyword evidence="7 12" id="KW-0328">Glycosyltransferase</keyword>
<evidence type="ECO:0000256" key="10">
    <source>
        <dbReference type="ARBA" id="ARBA00047445"/>
    </source>
</evidence>
<dbReference type="GO" id="GO:0004514">
    <property type="term" value="F:nicotinate-nucleotide diphosphorylase (carboxylating) activity"/>
    <property type="evidence" value="ECO:0007669"/>
    <property type="project" value="UniProtKB-EC"/>
</dbReference>
<dbReference type="Proteomes" id="UP000051634">
    <property type="component" value="Unassembled WGS sequence"/>
</dbReference>
<feature type="domain" description="Quinolinate phosphoribosyl transferase C-terminal" evidence="13">
    <location>
        <begin position="113"/>
        <end position="276"/>
    </location>
</feature>
<protein>
    <recommendedName>
        <fullName evidence="11">Probable nicotinate-nucleotide pyrophosphorylase [carboxylating]</fullName>
        <ecNumber evidence="5">2.4.2.19</ecNumber>
    </recommendedName>
    <alternativeName>
        <fullName evidence="9">Quinolinate phosphoribosyltransferase [decarboxylating]</fullName>
    </alternativeName>
</protein>
<keyword evidence="8 12" id="KW-0808">Transferase</keyword>
<dbReference type="InterPro" id="IPR037128">
    <property type="entry name" value="Quinolinate_PRibosylTase_N_sf"/>
</dbReference>
<dbReference type="PATRIC" id="fig|54398.3.peg.1822"/>
<dbReference type="AlphaFoldDB" id="A0A0T5YWQ6"/>
<dbReference type="InterPro" id="IPR036068">
    <property type="entry name" value="Nicotinate_pribotase-like_C"/>
</dbReference>
<evidence type="ECO:0000256" key="8">
    <source>
        <dbReference type="ARBA" id="ARBA00022679"/>
    </source>
</evidence>
<organism evidence="15 16">
    <name type="scientific">endosymbiont of Ridgeia piscesae</name>
    <dbReference type="NCBI Taxonomy" id="54398"/>
    <lineage>
        <taxon>Bacteria</taxon>
        <taxon>Pseudomonadati</taxon>
        <taxon>Pseudomonadota</taxon>
        <taxon>Gammaproteobacteria</taxon>
        <taxon>sulfur-oxidizing symbionts</taxon>
    </lineage>
</organism>
<comment type="function">
    <text evidence="1">Involved in the catabolism of quinolinic acid (QA).</text>
</comment>
<dbReference type="InterPro" id="IPR004393">
    <property type="entry name" value="NadC"/>
</dbReference>
<dbReference type="InterPro" id="IPR002638">
    <property type="entry name" value="Quinolinate_PRibosylTrfase_C"/>
</dbReference>
<evidence type="ECO:0000256" key="12">
    <source>
        <dbReference type="PIRNR" id="PIRNR006250"/>
    </source>
</evidence>
<dbReference type="GO" id="GO:0005737">
    <property type="term" value="C:cytoplasm"/>
    <property type="evidence" value="ECO:0007669"/>
    <property type="project" value="TreeGrafter"/>
</dbReference>
<name>A0A0T5YWQ6_9GAMM</name>
<sequence length="279" mass="29650">MPELPQSRLISAQVALALEEDLGCGDLTALLIDAGSVSRVEVICREQAVLCGCAWFDETFRQLNPAIEIEWLAADGEQLQAGATVCRLQGDTRSLLSGERTALNYLQTLSGTATLARRYAEQVAGTGVRILDTRKTLPGLRLQQKYAVVCGGCSNHRIGLYDAILIKENHIRAAGSIEAALEAAAASVAEEIPIEIEVESLDELQQALAAGAARVLLDNFPLPQLREAVALSAGQARLEASGGVTLETIRQIAETGVDDISVGGLTKDLVAVDLSMLFI</sequence>
<evidence type="ECO:0000256" key="5">
    <source>
        <dbReference type="ARBA" id="ARBA00011944"/>
    </source>
</evidence>
<dbReference type="PANTHER" id="PTHR32179:SF3">
    <property type="entry name" value="NICOTINATE-NUCLEOTIDE PYROPHOSPHORYLASE [CARBOXYLATING]"/>
    <property type="match status" value="1"/>
</dbReference>
<dbReference type="InterPro" id="IPR027277">
    <property type="entry name" value="NadC/ModD"/>
</dbReference>
<accession>A0A0T5YWQ6</accession>
<evidence type="ECO:0000256" key="1">
    <source>
        <dbReference type="ARBA" id="ARBA00003237"/>
    </source>
</evidence>
<gene>
    <name evidence="15" type="ORF">Ga0074115_11339</name>
</gene>
<dbReference type="EC" id="2.4.2.19" evidence="5"/>
<dbReference type="SUPFAM" id="SSF51690">
    <property type="entry name" value="Nicotinate/Quinolinate PRTase C-terminal domain-like"/>
    <property type="match status" value="1"/>
</dbReference>
<dbReference type="OrthoDB" id="9782546at2"/>
<dbReference type="UniPathway" id="UPA00253">
    <property type="reaction ID" value="UER00331"/>
</dbReference>
<dbReference type="GO" id="GO:0034213">
    <property type="term" value="P:quinolinate catabolic process"/>
    <property type="evidence" value="ECO:0007669"/>
    <property type="project" value="TreeGrafter"/>
</dbReference>
<dbReference type="GO" id="GO:0009435">
    <property type="term" value="P:NAD+ biosynthetic process"/>
    <property type="evidence" value="ECO:0007669"/>
    <property type="project" value="UniProtKB-UniPathway"/>
</dbReference>
<evidence type="ECO:0000256" key="9">
    <source>
        <dbReference type="ARBA" id="ARBA00033102"/>
    </source>
</evidence>
<dbReference type="RefSeq" id="WP_060528424.1">
    <property type="nucleotide sequence ID" value="NZ_KQ557129.1"/>
</dbReference>
<comment type="caution">
    <text evidence="15">The sequence shown here is derived from an EMBL/GenBank/DDBJ whole genome shotgun (WGS) entry which is preliminary data.</text>
</comment>
<dbReference type="InterPro" id="IPR022412">
    <property type="entry name" value="Quinolinate_PRibosylTrfase_N"/>
</dbReference>
<reference evidence="15 16" key="1">
    <citation type="submission" date="2015-11" db="EMBL/GenBank/DDBJ databases">
        <title>The genome of Candidatus Endoriftia persephone in Ridgeia piscesae and population structure of the North Eastern Pacific vestimentiferan symbionts.</title>
        <authorList>
            <person name="Perez M."/>
            <person name="Juniper K.S."/>
        </authorList>
    </citation>
    <scope>NUCLEOTIDE SEQUENCE [LARGE SCALE GENOMIC DNA]</scope>
    <source>
        <strain evidence="15">Ind11</strain>
    </source>
</reference>
<dbReference type="Pfam" id="PF02749">
    <property type="entry name" value="QRPTase_N"/>
    <property type="match status" value="1"/>
</dbReference>
<dbReference type="Pfam" id="PF01729">
    <property type="entry name" value="QRPTase_C"/>
    <property type="match status" value="1"/>
</dbReference>
<comment type="similarity">
    <text evidence="3 12">Belongs to the NadC/ModD family.</text>
</comment>
<dbReference type="InterPro" id="IPR013785">
    <property type="entry name" value="Aldolase_TIM"/>
</dbReference>
<comment type="catalytic activity">
    <reaction evidence="10">
        <text>nicotinate beta-D-ribonucleotide + CO2 + diphosphate = quinolinate + 5-phospho-alpha-D-ribose 1-diphosphate + 2 H(+)</text>
        <dbReference type="Rhea" id="RHEA:12733"/>
        <dbReference type="ChEBI" id="CHEBI:15378"/>
        <dbReference type="ChEBI" id="CHEBI:16526"/>
        <dbReference type="ChEBI" id="CHEBI:29959"/>
        <dbReference type="ChEBI" id="CHEBI:33019"/>
        <dbReference type="ChEBI" id="CHEBI:57502"/>
        <dbReference type="ChEBI" id="CHEBI:58017"/>
        <dbReference type="EC" id="2.4.2.19"/>
    </reaction>
</comment>
<dbReference type="PIRSF" id="PIRSF006250">
    <property type="entry name" value="NadC_ModD"/>
    <property type="match status" value="1"/>
</dbReference>
<evidence type="ECO:0000256" key="6">
    <source>
        <dbReference type="ARBA" id="ARBA00022642"/>
    </source>
</evidence>
<dbReference type="PANTHER" id="PTHR32179">
    <property type="entry name" value="NICOTINATE-NUCLEOTIDE PYROPHOSPHORYLASE [CARBOXYLATING]"/>
    <property type="match status" value="1"/>
</dbReference>
<comment type="subunit">
    <text evidence="4">Hexamer formed by 3 homodimers.</text>
</comment>
<evidence type="ECO:0000256" key="2">
    <source>
        <dbReference type="ARBA" id="ARBA00004893"/>
    </source>
</evidence>
<evidence type="ECO:0000313" key="16">
    <source>
        <dbReference type="Proteomes" id="UP000051634"/>
    </source>
</evidence>
<evidence type="ECO:0000259" key="14">
    <source>
        <dbReference type="Pfam" id="PF02749"/>
    </source>
</evidence>